<dbReference type="InterPro" id="IPR039498">
    <property type="entry name" value="NTP_transf_5"/>
</dbReference>
<accession>A0A939RWA1</accession>
<name>A0A939RWA1_9CELL</name>
<dbReference type="Pfam" id="PF14907">
    <property type="entry name" value="NTP_transf_5"/>
    <property type="match status" value="1"/>
</dbReference>
<feature type="region of interest" description="Disordered" evidence="1">
    <location>
        <begin position="351"/>
        <end position="371"/>
    </location>
</feature>
<dbReference type="Gene3D" id="3.30.460.40">
    <property type="match status" value="1"/>
</dbReference>
<dbReference type="Proteomes" id="UP000664209">
    <property type="component" value="Unassembled WGS sequence"/>
</dbReference>
<evidence type="ECO:0000256" key="1">
    <source>
        <dbReference type="SAM" id="MobiDB-lite"/>
    </source>
</evidence>
<dbReference type="EMBL" id="JAGEMK010000004">
    <property type="protein sequence ID" value="MBO1751976.1"/>
    <property type="molecule type" value="Genomic_DNA"/>
</dbReference>
<reference evidence="2" key="1">
    <citation type="submission" date="2021-03" db="EMBL/GenBank/DDBJ databases">
        <title>Actinotalea soli sp. nov., isolated from soil.</title>
        <authorList>
            <person name="Ping W."/>
            <person name="Zhang J."/>
        </authorList>
    </citation>
    <scope>NUCLEOTIDE SEQUENCE</scope>
    <source>
        <strain evidence="2">BY-33</strain>
    </source>
</reference>
<gene>
    <name evidence="2" type="ORF">J4G33_09190</name>
</gene>
<protein>
    <submittedName>
        <fullName evidence="2">Nucleotidyltransferase family protein</fullName>
    </submittedName>
</protein>
<feature type="compositionally biased region" description="Basic and acidic residues" evidence="1">
    <location>
        <begin position="351"/>
        <end position="361"/>
    </location>
</feature>
<dbReference type="RefSeq" id="WP_208055671.1">
    <property type="nucleotide sequence ID" value="NZ_JAGEMK010000004.1"/>
</dbReference>
<keyword evidence="3" id="KW-1185">Reference proteome</keyword>
<organism evidence="2 3">
    <name type="scientific">Actinotalea soli</name>
    <dbReference type="NCBI Taxonomy" id="2819234"/>
    <lineage>
        <taxon>Bacteria</taxon>
        <taxon>Bacillati</taxon>
        <taxon>Actinomycetota</taxon>
        <taxon>Actinomycetes</taxon>
        <taxon>Micrococcales</taxon>
        <taxon>Cellulomonadaceae</taxon>
        <taxon>Actinotalea</taxon>
    </lineage>
</organism>
<sequence length="387" mass="42823">MTARPPKDPVVQTLVAAVGLHDLAAGAAPLLDAAVRSLPAEEVLEVVDAHRLAPAVARYLGALEEPPRELAAALGAQRTEQMVRHLATLAELGPLAAALDRAGVAWAVVKGPVVAADLWPSPDMRGYLDLDLLVDPHRLADVIDLLHGLGAEQIDLNWDLINRQERAELTFFLPRGTVLDLHWHLVNDATLRRRLRWSTHEVLARRRPVRVGSVTVPTLDRVDTLLHLAYHATHSGAYRLLWLKDVECAWAAVEDVEEVVRRAEAARVDMLVRVALDRASLVLGSDRCPALPWRSRRGALWRAALRLLDRWGSVPPRGVDGRTGRTRFTSVRTGTASSAWALIVEAAGHLRERRDTRRPEDDLPNPLHEADGDLRARRAYLEAVARQ</sequence>
<proteinExistence type="predicted"/>
<evidence type="ECO:0000313" key="2">
    <source>
        <dbReference type="EMBL" id="MBO1751976.1"/>
    </source>
</evidence>
<dbReference type="AlphaFoldDB" id="A0A939RWA1"/>
<evidence type="ECO:0000313" key="3">
    <source>
        <dbReference type="Proteomes" id="UP000664209"/>
    </source>
</evidence>
<comment type="caution">
    <text evidence="2">The sequence shown here is derived from an EMBL/GenBank/DDBJ whole genome shotgun (WGS) entry which is preliminary data.</text>
</comment>